<feature type="transmembrane region" description="Helical" evidence="1">
    <location>
        <begin position="106"/>
        <end position="127"/>
    </location>
</feature>
<feature type="transmembrane region" description="Helical" evidence="1">
    <location>
        <begin position="163"/>
        <end position="181"/>
    </location>
</feature>
<reference evidence="2" key="2">
    <citation type="submission" date="2020-09" db="EMBL/GenBank/DDBJ databases">
        <authorList>
            <person name="Sun Q."/>
            <person name="Zhou Y."/>
        </authorList>
    </citation>
    <scope>NUCLEOTIDE SEQUENCE</scope>
    <source>
        <strain evidence="2">CGMCC 1.15760</strain>
    </source>
</reference>
<organism evidence="2 3">
    <name type="scientific">Lysinibacillus alkalisoli</name>
    <dbReference type="NCBI Taxonomy" id="1911548"/>
    <lineage>
        <taxon>Bacteria</taxon>
        <taxon>Bacillati</taxon>
        <taxon>Bacillota</taxon>
        <taxon>Bacilli</taxon>
        <taxon>Bacillales</taxon>
        <taxon>Bacillaceae</taxon>
        <taxon>Lysinibacillus</taxon>
    </lineage>
</organism>
<proteinExistence type="predicted"/>
<evidence type="ECO:0000313" key="2">
    <source>
        <dbReference type="EMBL" id="GGG31452.1"/>
    </source>
</evidence>
<gene>
    <name evidence="2" type="ORF">GCM10007425_27570</name>
</gene>
<dbReference type="Proteomes" id="UP000616608">
    <property type="component" value="Unassembled WGS sequence"/>
</dbReference>
<sequence>MLFFIMGWVVITIFHMEDKNQKEITIMHAKSIREYYLALVINCIIVGLLFSILAVAYPIIFNFFSPDLRIAHIVIGFFAHFSLSLLSIALSLFFTREFVKNDINTWWGVISILVISLVLAVANIDILKIKLINWFLPPLRYSLDIMSIDDEVIHLSGQIYREFGWVFIYSLILISIYIAIVQKRRII</sequence>
<evidence type="ECO:0000256" key="1">
    <source>
        <dbReference type="SAM" id="Phobius"/>
    </source>
</evidence>
<keyword evidence="1" id="KW-0472">Membrane</keyword>
<keyword evidence="3" id="KW-1185">Reference proteome</keyword>
<reference evidence="2" key="1">
    <citation type="journal article" date="2014" name="Int. J. Syst. Evol. Microbiol.">
        <title>Complete genome sequence of Corynebacterium casei LMG S-19264T (=DSM 44701T), isolated from a smear-ripened cheese.</title>
        <authorList>
            <consortium name="US DOE Joint Genome Institute (JGI-PGF)"/>
            <person name="Walter F."/>
            <person name="Albersmeier A."/>
            <person name="Kalinowski J."/>
            <person name="Ruckert C."/>
        </authorList>
    </citation>
    <scope>NUCLEOTIDE SEQUENCE</scope>
    <source>
        <strain evidence="2">CGMCC 1.15760</strain>
    </source>
</reference>
<protein>
    <submittedName>
        <fullName evidence="2">Uncharacterized protein</fullName>
    </submittedName>
</protein>
<feature type="transmembrane region" description="Helical" evidence="1">
    <location>
        <begin position="35"/>
        <end position="64"/>
    </location>
</feature>
<name>A0A917LJI4_9BACI</name>
<keyword evidence="1" id="KW-1133">Transmembrane helix</keyword>
<dbReference type="AlphaFoldDB" id="A0A917LJI4"/>
<comment type="caution">
    <text evidence="2">The sequence shown here is derived from an EMBL/GenBank/DDBJ whole genome shotgun (WGS) entry which is preliminary data.</text>
</comment>
<dbReference type="EMBL" id="BMJT01000011">
    <property type="protein sequence ID" value="GGG31452.1"/>
    <property type="molecule type" value="Genomic_DNA"/>
</dbReference>
<keyword evidence="1" id="KW-0812">Transmembrane</keyword>
<feature type="transmembrane region" description="Helical" evidence="1">
    <location>
        <begin position="70"/>
        <end position="94"/>
    </location>
</feature>
<accession>A0A917LJI4</accession>
<evidence type="ECO:0000313" key="3">
    <source>
        <dbReference type="Proteomes" id="UP000616608"/>
    </source>
</evidence>